<comment type="caution">
    <text evidence="18">The sequence shown here is derived from an EMBL/GenBank/DDBJ whole genome shotgun (WGS) entry which is preliminary data.</text>
</comment>
<protein>
    <recommendedName>
        <fullName evidence="5">mitochondrial processing peptidase</fullName>
        <ecNumber evidence="5">3.4.24.64</ecNumber>
    </recommendedName>
    <alternativeName>
        <fullName evidence="13">Beta-MPP</fullName>
    </alternativeName>
</protein>
<organism evidence="18 19">
    <name type="scientific">Tieghemiomyces parasiticus</name>
    <dbReference type="NCBI Taxonomy" id="78921"/>
    <lineage>
        <taxon>Eukaryota</taxon>
        <taxon>Fungi</taxon>
        <taxon>Fungi incertae sedis</taxon>
        <taxon>Zoopagomycota</taxon>
        <taxon>Kickxellomycotina</taxon>
        <taxon>Dimargaritomycetes</taxon>
        <taxon>Dimargaritales</taxon>
        <taxon>Dimargaritaceae</taxon>
        <taxon>Tieghemiomyces</taxon>
    </lineage>
</organism>
<evidence type="ECO:0000256" key="12">
    <source>
        <dbReference type="ARBA" id="ARBA00023128"/>
    </source>
</evidence>
<dbReference type="Gene3D" id="3.30.830.10">
    <property type="entry name" value="Metalloenzyme, LuxS/M16 peptidase-like"/>
    <property type="match status" value="2"/>
</dbReference>
<dbReference type="GO" id="GO:0006627">
    <property type="term" value="P:protein processing involved in protein targeting to mitochondrion"/>
    <property type="evidence" value="ECO:0007669"/>
    <property type="project" value="TreeGrafter"/>
</dbReference>
<keyword evidence="10" id="KW-0809">Transit peptide</keyword>
<evidence type="ECO:0000256" key="6">
    <source>
        <dbReference type="ARBA" id="ARBA00022670"/>
    </source>
</evidence>
<evidence type="ECO:0000256" key="5">
    <source>
        <dbReference type="ARBA" id="ARBA00012299"/>
    </source>
</evidence>
<evidence type="ECO:0000259" key="17">
    <source>
        <dbReference type="Pfam" id="PF05193"/>
    </source>
</evidence>
<evidence type="ECO:0000313" key="18">
    <source>
        <dbReference type="EMBL" id="KAJ1904215.1"/>
    </source>
</evidence>
<evidence type="ECO:0000256" key="7">
    <source>
        <dbReference type="ARBA" id="ARBA00022723"/>
    </source>
</evidence>
<dbReference type="InterPro" id="IPR011249">
    <property type="entry name" value="Metalloenz_LuxS/M16"/>
</dbReference>
<comment type="cofactor">
    <cofactor evidence="2">
        <name>Zn(2+)</name>
        <dbReference type="ChEBI" id="CHEBI:29105"/>
    </cofactor>
</comment>
<evidence type="ECO:0000256" key="13">
    <source>
        <dbReference type="ARBA" id="ARBA00031018"/>
    </source>
</evidence>
<keyword evidence="12" id="KW-0496">Mitochondrion</keyword>
<evidence type="ECO:0000256" key="2">
    <source>
        <dbReference type="ARBA" id="ARBA00001947"/>
    </source>
</evidence>
<dbReference type="Pfam" id="PF00675">
    <property type="entry name" value="Peptidase_M16"/>
    <property type="match status" value="1"/>
</dbReference>
<dbReference type="PANTHER" id="PTHR11851">
    <property type="entry name" value="METALLOPROTEASE"/>
    <property type="match status" value="1"/>
</dbReference>
<dbReference type="PROSITE" id="PS00143">
    <property type="entry name" value="INSULINASE"/>
    <property type="match status" value="1"/>
</dbReference>
<name>A0A9W8DGE6_9FUNG</name>
<comment type="subcellular location">
    <subcellularLocation>
        <location evidence="3">Mitochondrion</location>
    </subcellularLocation>
</comment>
<evidence type="ECO:0000256" key="10">
    <source>
        <dbReference type="ARBA" id="ARBA00022946"/>
    </source>
</evidence>
<dbReference type="FunFam" id="3.30.830.10:FF:000001">
    <property type="entry name" value="Mitochondrial-processing peptidase subunit beta, mitochondrial"/>
    <property type="match status" value="1"/>
</dbReference>
<dbReference type="GO" id="GO:0004222">
    <property type="term" value="F:metalloendopeptidase activity"/>
    <property type="evidence" value="ECO:0007669"/>
    <property type="project" value="UniProtKB-EC"/>
</dbReference>
<evidence type="ECO:0000256" key="9">
    <source>
        <dbReference type="ARBA" id="ARBA00022833"/>
    </source>
</evidence>
<evidence type="ECO:0000256" key="14">
    <source>
        <dbReference type="ARBA" id="ARBA00045757"/>
    </source>
</evidence>
<dbReference type="OrthoDB" id="10251424at2759"/>
<dbReference type="EMBL" id="JANBPT010001987">
    <property type="protein sequence ID" value="KAJ1904215.1"/>
    <property type="molecule type" value="Genomic_DNA"/>
</dbReference>
<keyword evidence="19" id="KW-1185">Reference proteome</keyword>
<dbReference type="GO" id="GO:0046872">
    <property type="term" value="F:metal ion binding"/>
    <property type="evidence" value="ECO:0007669"/>
    <property type="project" value="UniProtKB-KW"/>
</dbReference>
<comment type="catalytic activity">
    <reaction evidence="1">
        <text>Release of N-terminal transit peptides from precursor proteins imported into the mitochondrion, typically with Arg in position P2.</text>
        <dbReference type="EC" id="3.4.24.64"/>
    </reaction>
</comment>
<evidence type="ECO:0000256" key="1">
    <source>
        <dbReference type="ARBA" id="ARBA00001098"/>
    </source>
</evidence>
<reference evidence="18" key="1">
    <citation type="submission" date="2022-07" db="EMBL/GenBank/DDBJ databases">
        <title>Phylogenomic reconstructions and comparative analyses of Kickxellomycotina fungi.</title>
        <authorList>
            <person name="Reynolds N.K."/>
            <person name="Stajich J.E."/>
            <person name="Barry K."/>
            <person name="Grigoriev I.V."/>
            <person name="Crous P."/>
            <person name="Smith M.E."/>
        </authorList>
    </citation>
    <scope>NUCLEOTIDE SEQUENCE</scope>
    <source>
        <strain evidence="18">RSA 861</strain>
    </source>
</reference>
<keyword evidence="6" id="KW-0645">Protease</keyword>
<keyword evidence="8 18" id="KW-0378">Hydrolase</keyword>
<comment type="similarity">
    <text evidence="4 15">Belongs to the peptidase M16 family.</text>
</comment>
<evidence type="ECO:0000256" key="4">
    <source>
        <dbReference type="ARBA" id="ARBA00007261"/>
    </source>
</evidence>
<dbReference type="InterPro" id="IPR007863">
    <property type="entry name" value="Peptidase_M16_C"/>
</dbReference>
<evidence type="ECO:0000256" key="3">
    <source>
        <dbReference type="ARBA" id="ARBA00004173"/>
    </source>
</evidence>
<gene>
    <name evidence="18" type="primary">MAS1</name>
    <name evidence="18" type="ORF">IWQ60_012476</name>
</gene>
<sequence>MASRLFLANGLRSAKPARLAPSGLLRKGLATAATETSGAQPQTKVSRLSNGLTIATEANPALKTATVGVWINAGSRAETSANNGAAHFLEHMSFKGTAKRSQQDLEMNIENMGAHLNAYTSREQTVYFAKAFQSDVPASVEILSDILQNSTLSEDAIERERDVINREQQEVDKVMEEVVFDHLHATAYQTHSLGRTILGPKRNIDSLTRADLKNYISTNYAGDRMVLVGAGAVEHEQLVELAEKHFGQLKAQSIVPGSDSTVAPTFVGSEILVRNDDMDTAHIALAVEGVGWSDPDYFTMLVMQAIIGSWDRSLGAGVNGSSRLSQVVGSRQIANSYMSFNTSYSDTGLWGIYLTSQARTELDDVVYFAIKEWSRLHVSVTEAEVTRAKQQLKAALIFGLDGTTAVAEDIGRQLLTSGRRMLPNEVAQKIDSVTAADVRRVAGNKLWDQELAIVGVGPTEGIPDFTRVRGWNSWNRY</sequence>
<keyword evidence="9" id="KW-0862">Zinc</keyword>
<proteinExistence type="inferred from homology"/>
<dbReference type="Proteomes" id="UP001150569">
    <property type="component" value="Unassembled WGS sequence"/>
</dbReference>
<keyword evidence="11" id="KW-0482">Metalloprotease</keyword>
<evidence type="ECO:0000256" key="8">
    <source>
        <dbReference type="ARBA" id="ARBA00022801"/>
    </source>
</evidence>
<evidence type="ECO:0000256" key="11">
    <source>
        <dbReference type="ARBA" id="ARBA00023049"/>
    </source>
</evidence>
<dbReference type="PANTHER" id="PTHR11851:SF149">
    <property type="entry name" value="GH01077P"/>
    <property type="match status" value="1"/>
</dbReference>
<dbReference type="FunFam" id="3.30.830.10:FF:000002">
    <property type="entry name" value="Mitochondrial-processing peptidase subunit beta"/>
    <property type="match status" value="1"/>
</dbReference>
<dbReference type="GO" id="GO:0005759">
    <property type="term" value="C:mitochondrial matrix"/>
    <property type="evidence" value="ECO:0007669"/>
    <property type="project" value="UniProtKB-ARBA"/>
</dbReference>
<accession>A0A9W8DGE6</accession>
<evidence type="ECO:0000256" key="15">
    <source>
        <dbReference type="RuleBase" id="RU004447"/>
    </source>
</evidence>
<dbReference type="EC" id="3.4.24.64" evidence="5"/>
<comment type="function">
    <text evidence="14">Catalytic subunit of the essential mitochondrial processing protease (MPP), which cleaves the mitochondrial sequence off newly imported precursors proteins. Preferentially, cleaves after an arginine at position P2.</text>
</comment>
<evidence type="ECO:0000313" key="19">
    <source>
        <dbReference type="Proteomes" id="UP001150569"/>
    </source>
</evidence>
<dbReference type="InterPro" id="IPR001431">
    <property type="entry name" value="Pept_M16_Zn_BS"/>
</dbReference>
<feature type="domain" description="Peptidase M16 N-terminal" evidence="16">
    <location>
        <begin position="54"/>
        <end position="201"/>
    </location>
</feature>
<dbReference type="InterPro" id="IPR050361">
    <property type="entry name" value="MPP/UQCRC_Complex"/>
</dbReference>
<dbReference type="Pfam" id="PF05193">
    <property type="entry name" value="Peptidase_M16_C"/>
    <property type="match status" value="1"/>
</dbReference>
<dbReference type="InterPro" id="IPR011765">
    <property type="entry name" value="Pept_M16_N"/>
</dbReference>
<dbReference type="AlphaFoldDB" id="A0A9W8DGE6"/>
<evidence type="ECO:0000259" key="16">
    <source>
        <dbReference type="Pfam" id="PF00675"/>
    </source>
</evidence>
<dbReference type="SUPFAM" id="SSF63411">
    <property type="entry name" value="LuxS/MPP-like metallohydrolase"/>
    <property type="match status" value="2"/>
</dbReference>
<feature type="domain" description="Peptidase M16 C-terminal" evidence="17">
    <location>
        <begin position="206"/>
        <end position="392"/>
    </location>
</feature>
<keyword evidence="7" id="KW-0479">Metal-binding</keyword>